<dbReference type="InterPro" id="IPR011662">
    <property type="entry name" value="Secretin/TonB_short_N"/>
</dbReference>
<dbReference type="KEGG" id="mmai:sS8_0171"/>
<keyword evidence="10" id="KW-0675">Receptor</keyword>
<reference evidence="10 11" key="1">
    <citation type="submission" date="2016-12" db="EMBL/GenBank/DDBJ databases">
        <title>Genome sequencing of Methylocaldum marinum.</title>
        <authorList>
            <person name="Takeuchi M."/>
            <person name="Kamagata Y."/>
            <person name="Hiraoka S."/>
            <person name="Oshima K."/>
            <person name="Hattori M."/>
            <person name="Iwasaki W."/>
        </authorList>
    </citation>
    <scope>NUCLEOTIDE SEQUENCE [LARGE SCALE GENOMIC DNA]</scope>
    <source>
        <strain evidence="10 11">S8</strain>
    </source>
</reference>
<dbReference type="SMART" id="SM00965">
    <property type="entry name" value="STN"/>
    <property type="match status" value="1"/>
</dbReference>
<organism evidence="10 11">
    <name type="scientific">Methylocaldum marinum</name>
    <dbReference type="NCBI Taxonomy" id="1432792"/>
    <lineage>
        <taxon>Bacteria</taxon>
        <taxon>Pseudomonadati</taxon>
        <taxon>Pseudomonadota</taxon>
        <taxon>Gammaproteobacteria</taxon>
        <taxon>Methylococcales</taxon>
        <taxon>Methylococcaceae</taxon>
        <taxon>Methylocaldum</taxon>
    </lineage>
</organism>
<keyword evidence="5" id="KW-0406">Ion transport</keyword>
<dbReference type="Pfam" id="PF07660">
    <property type="entry name" value="STN"/>
    <property type="match status" value="1"/>
</dbReference>
<dbReference type="SUPFAM" id="SSF56935">
    <property type="entry name" value="Porins"/>
    <property type="match status" value="1"/>
</dbReference>
<evidence type="ECO:0000256" key="5">
    <source>
        <dbReference type="ARBA" id="ARBA00023065"/>
    </source>
</evidence>
<evidence type="ECO:0000256" key="7">
    <source>
        <dbReference type="ARBA" id="ARBA00023237"/>
    </source>
</evidence>
<dbReference type="Gene3D" id="2.170.130.10">
    <property type="entry name" value="TonB-dependent receptor, plug domain"/>
    <property type="match status" value="1"/>
</dbReference>
<keyword evidence="1" id="KW-0813">Transport</keyword>
<evidence type="ECO:0000256" key="4">
    <source>
        <dbReference type="ARBA" id="ARBA00023004"/>
    </source>
</evidence>
<keyword evidence="3 8" id="KW-0732">Signal</keyword>
<dbReference type="PANTHER" id="PTHR32552:SF68">
    <property type="entry name" value="FERRICHROME OUTER MEMBRANE TRANSPORTER_PHAGE RECEPTOR"/>
    <property type="match status" value="1"/>
</dbReference>
<dbReference type="InterPro" id="IPR039426">
    <property type="entry name" value="TonB-dep_rcpt-like"/>
</dbReference>
<evidence type="ECO:0000313" key="11">
    <source>
        <dbReference type="Proteomes" id="UP000266313"/>
    </source>
</evidence>
<dbReference type="GO" id="GO:0015344">
    <property type="term" value="F:siderophore uptake transmembrane transporter activity"/>
    <property type="evidence" value="ECO:0007669"/>
    <property type="project" value="TreeGrafter"/>
</dbReference>
<dbReference type="InterPro" id="IPR037066">
    <property type="entry name" value="Plug_dom_sf"/>
</dbReference>
<keyword evidence="2" id="KW-0410">Iron transport</keyword>
<dbReference type="AlphaFoldDB" id="A0A286P3B7"/>
<evidence type="ECO:0000256" key="1">
    <source>
        <dbReference type="ARBA" id="ARBA00022448"/>
    </source>
</evidence>
<keyword evidence="7" id="KW-0998">Cell outer membrane</keyword>
<dbReference type="InterPro" id="IPR012910">
    <property type="entry name" value="Plug_dom"/>
</dbReference>
<dbReference type="Pfam" id="PF07715">
    <property type="entry name" value="Plug"/>
    <property type="match status" value="1"/>
</dbReference>
<dbReference type="Gene3D" id="3.55.50.30">
    <property type="match status" value="1"/>
</dbReference>
<protein>
    <submittedName>
        <fullName evidence="10">TonB-dependent siderophore receptor</fullName>
    </submittedName>
</protein>
<evidence type="ECO:0000256" key="6">
    <source>
        <dbReference type="ARBA" id="ARBA00023136"/>
    </source>
</evidence>
<accession>A0A286P3B7</accession>
<name>A0A286P3B7_9GAMM</name>
<feature type="signal peptide" evidence="8">
    <location>
        <begin position="1"/>
        <end position="30"/>
    </location>
</feature>
<keyword evidence="6" id="KW-0472">Membrane</keyword>
<keyword evidence="4" id="KW-0408">Iron</keyword>
<evidence type="ECO:0000256" key="2">
    <source>
        <dbReference type="ARBA" id="ARBA00022496"/>
    </source>
</evidence>
<dbReference type="PANTHER" id="PTHR32552">
    <property type="entry name" value="FERRICHROME IRON RECEPTOR-RELATED"/>
    <property type="match status" value="1"/>
</dbReference>
<feature type="chain" id="PRO_5013398329" evidence="8">
    <location>
        <begin position="31"/>
        <end position="245"/>
    </location>
</feature>
<feature type="domain" description="Secretin/TonB short N-terminal" evidence="9">
    <location>
        <begin position="64"/>
        <end position="115"/>
    </location>
</feature>
<evidence type="ECO:0000313" key="10">
    <source>
        <dbReference type="EMBL" id="BBA32139.1"/>
    </source>
</evidence>
<evidence type="ECO:0000256" key="3">
    <source>
        <dbReference type="ARBA" id="ARBA00022729"/>
    </source>
</evidence>
<evidence type="ECO:0000259" key="9">
    <source>
        <dbReference type="SMART" id="SM00965"/>
    </source>
</evidence>
<keyword evidence="11" id="KW-1185">Reference proteome</keyword>
<dbReference type="Proteomes" id="UP000266313">
    <property type="component" value="Chromosome"/>
</dbReference>
<dbReference type="GO" id="GO:0009279">
    <property type="term" value="C:cell outer membrane"/>
    <property type="evidence" value="ECO:0007669"/>
    <property type="project" value="TreeGrafter"/>
</dbReference>
<dbReference type="EMBL" id="AP017928">
    <property type="protein sequence ID" value="BBA32139.1"/>
    <property type="molecule type" value="Genomic_DNA"/>
</dbReference>
<proteinExistence type="predicted"/>
<gene>
    <name evidence="10" type="ORF">sS8_0171</name>
</gene>
<evidence type="ECO:0000256" key="8">
    <source>
        <dbReference type="SAM" id="SignalP"/>
    </source>
</evidence>
<sequence length="245" mass="26298">MKNSPLRLALAVPIRILARPLPLAMTAALAIPRAIVAAEPVLPFDIPAQALGSALNAYSEQVGVQLSYPAALAAGLESPGVTGRYTPAEALEKFLTGTGIAVQSTRNGTLTLERKAPPQKLNRADPPVPSSVAPVVVTETAEEQPQPTYQAETSTAGTKFPIEITRVPQSIQIITESAIEDRGAVSIGDLVKQVPSANLFGLRYSRFPKVNIRGFISEQTRNDMRQLFFPASISPPSAIFRAWRY</sequence>